<dbReference type="EMBL" id="KE344834">
    <property type="protein sequence ID" value="EXB81196.1"/>
    <property type="molecule type" value="Genomic_DNA"/>
</dbReference>
<evidence type="ECO:0000313" key="2">
    <source>
        <dbReference type="Proteomes" id="UP000030645"/>
    </source>
</evidence>
<reference evidence="2" key="1">
    <citation type="submission" date="2013-01" db="EMBL/GenBank/DDBJ databases">
        <title>Draft Genome Sequence of a Mulberry Tree, Morus notabilis C.K. Schneid.</title>
        <authorList>
            <person name="He N."/>
            <person name="Zhao S."/>
        </authorList>
    </citation>
    <scope>NUCLEOTIDE SEQUENCE</scope>
</reference>
<protein>
    <submittedName>
        <fullName evidence="1">Uncharacterized protein</fullName>
    </submittedName>
</protein>
<dbReference type="AlphaFoldDB" id="W9RJV7"/>
<keyword evidence="2" id="KW-1185">Reference proteome</keyword>
<gene>
    <name evidence="1" type="ORF">L484_013136</name>
</gene>
<organism evidence="1 2">
    <name type="scientific">Morus notabilis</name>
    <dbReference type="NCBI Taxonomy" id="981085"/>
    <lineage>
        <taxon>Eukaryota</taxon>
        <taxon>Viridiplantae</taxon>
        <taxon>Streptophyta</taxon>
        <taxon>Embryophyta</taxon>
        <taxon>Tracheophyta</taxon>
        <taxon>Spermatophyta</taxon>
        <taxon>Magnoliopsida</taxon>
        <taxon>eudicotyledons</taxon>
        <taxon>Gunneridae</taxon>
        <taxon>Pentapetalae</taxon>
        <taxon>rosids</taxon>
        <taxon>fabids</taxon>
        <taxon>Rosales</taxon>
        <taxon>Moraceae</taxon>
        <taxon>Moreae</taxon>
        <taxon>Morus</taxon>
    </lineage>
</organism>
<dbReference type="Proteomes" id="UP000030645">
    <property type="component" value="Unassembled WGS sequence"/>
</dbReference>
<proteinExistence type="predicted"/>
<name>W9RJV7_9ROSA</name>
<sequence length="72" mass="8016">MTSGGWKIGENKEEESYFIIAVNGCLQAQLPLLAPLTTRRLTFVRRELPDQSQDVRGNLQGGVVLRPTVLAY</sequence>
<accession>W9RJV7</accession>
<evidence type="ECO:0000313" key="1">
    <source>
        <dbReference type="EMBL" id="EXB81196.1"/>
    </source>
</evidence>